<evidence type="ECO:0000256" key="8">
    <source>
        <dbReference type="SAM" id="MobiDB-lite"/>
    </source>
</evidence>
<dbReference type="Gene3D" id="3.30.160.60">
    <property type="entry name" value="Classic Zinc Finger"/>
    <property type="match status" value="3"/>
</dbReference>
<comment type="subcellular location">
    <subcellularLocation>
        <location evidence="1">Nucleus</location>
    </subcellularLocation>
</comment>
<keyword evidence="4 7" id="KW-0863">Zinc-finger</keyword>
<sequence>MAAATPNGRFPCHLCSSTFSRESDIPRHMLIHTGEKPFACDTCGKRFRQESTVKTHMNTHTGLKPFKCNYCPSVFSDGSACSRHIKEKHLMQGAYECPDKECSHRKPIKRKSQFRKHLERVHGDKYNGDNIEDFFVGTRESPPPTRRMRTKATRSAGSEIHSPSPESSRSPSPPNLRLSYTPPLAPVLPRKIVAFASSQYLPVPAATRPLNGPTRGYNERDRTSYEPFGIFNSRAAISFPGGLPTDSNLAVSRRGSTSSTSTSSSGSSTSDSSLFPSPSPSPSPLPFGHSAPRVTGSADASDVDCSAFYDALRMRLPPVPQFQGLPLDQEFEVLREVKEEEDMQPLMPMEAAFDDEMVDEKSFLN</sequence>
<dbReference type="PROSITE" id="PS50157">
    <property type="entry name" value="ZINC_FINGER_C2H2_2"/>
    <property type="match status" value="3"/>
</dbReference>
<protein>
    <submittedName>
        <fullName evidence="10">Zinc finger protein 84-likeg</fullName>
    </submittedName>
</protein>
<dbReference type="GO" id="GO:0005634">
    <property type="term" value="C:nucleus"/>
    <property type="evidence" value="ECO:0007669"/>
    <property type="project" value="UniProtKB-SubCell"/>
</dbReference>
<dbReference type="FunFam" id="3.30.160.60:FF:000912">
    <property type="entry name" value="Zinc finger protein 660"/>
    <property type="match status" value="1"/>
</dbReference>
<evidence type="ECO:0000259" key="9">
    <source>
        <dbReference type="PROSITE" id="PS50157"/>
    </source>
</evidence>
<dbReference type="GO" id="GO:0008270">
    <property type="term" value="F:zinc ion binding"/>
    <property type="evidence" value="ECO:0007669"/>
    <property type="project" value="UniProtKB-KW"/>
</dbReference>
<evidence type="ECO:0000313" key="11">
    <source>
        <dbReference type="Proteomes" id="UP000613580"/>
    </source>
</evidence>
<name>A0A8H6SDM1_MYCCL</name>
<keyword evidence="6" id="KW-0539">Nucleus</keyword>
<dbReference type="PANTHER" id="PTHR16515:SF49">
    <property type="entry name" value="GASTRULA ZINC FINGER PROTEIN XLCGF49.1-LIKE-RELATED"/>
    <property type="match status" value="1"/>
</dbReference>
<keyword evidence="3" id="KW-0677">Repeat</keyword>
<evidence type="ECO:0000256" key="1">
    <source>
        <dbReference type="ARBA" id="ARBA00004123"/>
    </source>
</evidence>
<dbReference type="PANTHER" id="PTHR16515">
    <property type="entry name" value="PR DOMAIN ZINC FINGER PROTEIN"/>
    <property type="match status" value="1"/>
</dbReference>
<dbReference type="OrthoDB" id="654211at2759"/>
<evidence type="ECO:0000256" key="2">
    <source>
        <dbReference type="ARBA" id="ARBA00022723"/>
    </source>
</evidence>
<dbReference type="InterPro" id="IPR036236">
    <property type="entry name" value="Znf_C2H2_sf"/>
</dbReference>
<feature type="region of interest" description="Disordered" evidence="8">
    <location>
        <begin position="248"/>
        <end position="300"/>
    </location>
</feature>
<feature type="region of interest" description="Disordered" evidence="8">
    <location>
        <begin position="341"/>
        <end position="365"/>
    </location>
</feature>
<feature type="domain" description="C2H2-type" evidence="9">
    <location>
        <begin position="38"/>
        <end position="65"/>
    </location>
</feature>
<feature type="domain" description="C2H2-type" evidence="9">
    <location>
        <begin position="66"/>
        <end position="94"/>
    </location>
</feature>
<dbReference type="AlphaFoldDB" id="A0A8H6SDM1"/>
<accession>A0A8H6SDM1</accession>
<dbReference type="SMART" id="SM00355">
    <property type="entry name" value="ZnF_C2H2"/>
    <property type="match status" value="4"/>
</dbReference>
<dbReference type="SUPFAM" id="SSF57667">
    <property type="entry name" value="beta-beta-alpha zinc fingers"/>
    <property type="match status" value="2"/>
</dbReference>
<keyword evidence="2" id="KW-0479">Metal-binding</keyword>
<keyword evidence="5" id="KW-0862">Zinc</keyword>
<gene>
    <name evidence="10" type="ORF">HMN09_01105300</name>
</gene>
<feature type="region of interest" description="Disordered" evidence="8">
    <location>
        <begin position="133"/>
        <end position="178"/>
    </location>
</feature>
<reference evidence="10" key="1">
    <citation type="submission" date="2020-05" db="EMBL/GenBank/DDBJ databases">
        <title>Mycena genomes resolve the evolution of fungal bioluminescence.</title>
        <authorList>
            <person name="Tsai I.J."/>
        </authorList>
    </citation>
    <scope>NUCLEOTIDE SEQUENCE</scope>
    <source>
        <strain evidence="10">110903Hualien_Pintung</strain>
    </source>
</reference>
<proteinExistence type="predicted"/>
<feature type="domain" description="C2H2-type" evidence="9">
    <location>
        <begin position="10"/>
        <end position="37"/>
    </location>
</feature>
<keyword evidence="11" id="KW-1185">Reference proteome</keyword>
<dbReference type="Pfam" id="PF00096">
    <property type="entry name" value="zf-C2H2"/>
    <property type="match status" value="1"/>
</dbReference>
<feature type="compositionally biased region" description="Low complexity" evidence="8">
    <location>
        <begin position="252"/>
        <end position="276"/>
    </location>
</feature>
<evidence type="ECO:0000313" key="10">
    <source>
        <dbReference type="EMBL" id="KAF7296352.1"/>
    </source>
</evidence>
<dbReference type="Proteomes" id="UP000613580">
    <property type="component" value="Unassembled WGS sequence"/>
</dbReference>
<organism evidence="10 11">
    <name type="scientific">Mycena chlorophos</name>
    <name type="common">Agaric fungus</name>
    <name type="synonym">Agaricus chlorophos</name>
    <dbReference type="NCBI Taxonomy" id="658473"/>
    <lineage>
        <taxon>Eukaryota</taxon>
        <taxon>Fungi</taxon>
        <taxon>Dikarya</taxon>
        <taxon>Basidiomycota</taxon>
        <taxon>Agaricomycotina</taxon>
        <taxon>Agaricomycetes</taxon>
        <taxon>Agaricomycetidae</taxon>
        <taxon>Agaricales</taxon>
        <taxon>Marasmiineae</taxon>
        <taxon>Mycenaceae</taxon>
        <taxon>Mycena</taxon>
    </lineage>
</organism>
<dbReference type="GO" id="GO:0010468">
    <property type="term" value="P:regulation of gene expression"/>
    <property type="evidence" value="ECO:0007669"/>
    <property type="project" value="TreeGrafter"/>
</dbReference>
<evidence type="ECO:0000256" key="4">
    <source>
        <dbReference type="ARBA" id="ARBA00022771"/>
    </source>
</evidence>
<evidence type="ECO:0000256" key="3">
    <source>
        <dbReference type="ARBA" id="ARBA00022737"/>
    </source>
</evidence>
<evidence type="ECO:0000256" key="7">
    <source>
        <dbReference type="PROSITE-ProRule" id="PRU00042"/>
    </source>
</evidence>
<evidence type="ECO:0000256" key="5">
    <source>
        <dbReference type="ARBA" id="ARBA00022833"/>
    </source>
</evidence>
<dbReference type="InterPro" id="IPR013087">
    <property type="entry name" value="Znf_C2H2_type"/>
</dbReference>
<dbReference type="InterPro" id="IPR050331">
    <property type="entry name" value="Zinc_finger"/>
</dbReference>
<dbReference type="PROSITE" id="PS00028">
    <property type="entry name" value="ZINC_FINGER_C2H2_1"/>
    <property type="match status" value="3"/>
</dbReference>
<comment type="caution">
    <text evidence="10">The sequence shown here is derived from an EMBL/GenBank/DDBJ whole genome shotgun (WGS) entry which is preliminary data.</text>
</comment>
<dbReference type="EMBL" id="JACAZE010000017">
    <property type="protein sequence ID" value="KAF7296352.1"/>
    <property type="molecule type" value="Genomic_DNA"/>
</dbReference>
<evidence type="ECO:0000256" key="6">
    <source>
        <dbReference type="ARBA" id="ARBA00023242"/>
    </source>
</evidence>